<reference evidence="2" key="2">
    <citation type="submission" date="2020-05" db="UniProtKB">
        <authorList>
            <consortium name="EnsemblMetazoa"/>
        </authorList>
    </citation>
    <scope>IDENTIFICATION</scope>
    <source>
        <strain evidence="2">wikel</strain>
    </source>
</reference>
<accession>B7PLU2</accession>
<feature type="non-terminal residue" evidence="1">
    <location>
        <position position="1"/>
    </location>
</feature>
<dbReference type="Proteomes" id="UP000001555">
    <property type="component" value="Unassembled WGS sequence"/>
</dbReference>
<evidence type="ECO:0000313" key="3">
    <source>
        <dbReference type="Proteomes" id="UP000001555"/>
    </source>
</evidence>
<dbReference type="EMBL" id="DS743300">
    <property type="protein sequence ID" value="EEC07564.1"/>
    <property type="molecule type" value="Genomic_DNA"/>
</dbReference>
<evidence type="ECO:0000313" key="1">
    <source>
        <dbReference type="EMBL" id="EEC07564.1"/>
    </source>
</evidence>
<gene>
    <name evidence="1" type="ORF">IscW_ISCW006652</name>
</gene>
<feature type="non-terminal residue" evidence="1">
    <location>
        <position position="66"/>
    </location>
</feature>
<proteinExistence type="predicted"/>
<reference evidence="1 3" key="1">
    <citation type="submission" date="2008-03" db="EMBL/GenBank/DDBJ databases">
        <title>Annotation of Ixodes scapularis.</title>
        <authorList>
            <consortium name="Ixodes scapularis Genome Project Consortium"/>
            <person name="Caler E."/>
            <person name="Hannick L.I."/>
            <person name="Bidwell S."/>
            <person name="Joardar V."/>
            <person name="Thiagarajan M."/>
            <person name="Amedeo P."/>
            <person name="Galinsky K.J."/>
            <person name="Schobel S."/>
            <person name="Inman J."/>
            <person name="Hostetler J."/>
            <person name="Miller J."/>
            <person name="Hammond M."/>
            <person name="Megy K."/>
            <person name="Lawson D."/>
            <person name="Kodira C."/>
            <person name="Sutton G."/>
            <person name="Meyer J."/>
            <person name="Hill C.A."/>
            <person name="Birren B."/>
            <person name="Nene V."/>
            <person name="Collins F."/>
            <person name="Alarcon-Chaidez F."/>
            <person name="Wikel S."/>
            <person name="Strausberg R."/>
        </authorList>
    </citation>
    <scope>NUCLEOTIDE SEQUENCE [LARGE SCALE GENOMIC DNA]</scope>
    <source>
        <strain evidence="3">Wikel</strain>
        <strain evidence="1">Wikel colony</strain>
    </source>
</reference>
<organism>
    <name type="scientific">Ixodes scapularis</name>
    <name type="common">Black-legged tick</name>
    <name type="synonym">Deer tick</name>
    <dbReference type="NCBI Taxonomy" id="6945"/>
    <lineage>
        <taxon>Eukaryota</taxon>
        <taxon>Metazoa</taxon>
        <taxon>Ecdysozoa</taxon>
        <taxon>Arthropoda</taxon>
        <taxon>Chelicerata</taxon>
        <taxon>Arachnida</taxon>
        <taxon>Acari</taxon>
        <taxon>Parasitiformes</taxon>
        <taxon>Ixodida</taxon>
        <taxon>Ixodoidea</taxon>
        <taxon>Ixodidae</taxon>
        <taxon>Ixodinae</taxon>
        <taxon>Ixodes</taxon>
    </lineage>
</organism>
<dbReference type="InParanoid" id="B7PLU2"/>
<sequence>PEGESLQRMLERVERETELDPTQVAELRALVNEFRDCFADKPGRTSLVEHDIELTTDTPIRSRPYR</sequence>
<dbReference type="HOGENOM" id="CLU_2838507_0_0_1"/>
<dbReference type="EMBL" id="ABJB010411647">
    <property type="status" value="NOT_ANNOTATED_CDS"/>
    <property type="molecule type" value="Genomic_DNA"/>
</dbReference>
<evidence type="ECO:0000313" key="2">
    <source>
        <dbReference type="EnsemblMetazoa" id="ISCW006652-PA"/>
    </source>
</evidence>
<keyword evidence="3" id="KW-1185">Reference proteome</keyword>
<dbReference type="VEuPathDB" id="VectorBase:ISCI006652"/>
<dbReference type="PaxDb" id="6945-B7PLU2"/>
<protein>
    <submittedName>
        <fullName evidence="1 2">Uncharacterized protein</fullName>
    </submittedName>
</protein>
<name>B7PLU2_IXOSC</name>
<dbReference type="AlphaFoldDB" id="B7PLU2"/>
<dbReference type="VEuPathDB" id="VectorBase:ISCW006652"/>
<dbReference type="EnsemblMetazoa" id="ISCW006652-RA">
    <property type="protein sequence ID" value="ISCW006652-PA"/>
    <property type="gene ID" value="ISCW006652"/>
</dbReference>